<dbReference type="Proteomes" id="UP000663829">
    <property type="component" value="Unassembled WGS sequence"/>
</dbReference>
<dbReference type="EMBL" id="CAJOBC010073976">
    <property type="protein sequence ID" value="CAF4252151.1"/>
    <property type="molecule type" value="Genomic_DNA"/>
</dbReference>
<proteinExistence type="predicted"/>
<dbReference type="Proteomes" id="UP000681722">
    <property type="component" value="Unassembled WGS sequence"/>
</dbReference>
<accession>A0A815IH24</accession>
<dbReference type="OrthoDB" id="10014339at2759"/>
<keyword evidence="3" id="KW-1185">Reference proteome</keyword>
<dbReference type="EMBL" id="CAJNOQ010015768">
    <property type="protein sequence ID" value="CAF1368131.1"/>
    <property type="molecule type" value="Genomic_DNA"/>
</dbReference>
<reference evidence="1" key="1">
    <citation type="submission" date="2021-02" db="EMBL/GenBank/DDBJ databases">
        <authorList>
            <person name="Nowell W R."/>
        </authorList>
    </citation>
    <scope>NUCLEOTIDE SEQUENCE</scope>
</reference>
<protein>
    <submittedName>
        <fullName evidence="1">Uncharacterized protein</fullName>
    </submittedName>
</protein>
<evidence type="ECO:0000313" key="2">
    <source>
        <dbReference type="EMBL" id="CAF4252151.1"/>
    </source>
</evidence>
<name>A0A815IH24_9BILA</name>
<gene>
    <name evidence="1" type="ORF">GPM918_LOCUS31720</name>
    <name evidence="2" type="ORF">SRO942_LOCUS32371</name>
</gene>
<evidence type="ECO:0000313" key="1">
    <source>
        <dbReference type="EMBL" id="CAF1368131.1"/>
    </source>
</evidence>
<sequence>MPGVTPMPNNIKHQAKKQFTRTDHGLIHVHSGGKVYTGFIFQTGTLKELEKVAKTMSKPLNFEIDSDYEPNDISCTDHHTPPSSHQTIILKEPSVPSPSLKRRLERTKTTTLIESTTKKSPRQPEAITIPKLQGIPLLDNILNVANTSLHSDDDDDDNGNNNFLYREERRTLGDHQQRIDKHSSYLTNSLPFPSTSASNDNGQDGLLLLQQLSSEIKKMAATQTKSLSSILKLEKMMCGLSNNQVKIQKAFSKKKIYIPLEVISQGKDDKEYESKTDFKSKIILEVSDQTQIDLLHIPATLEKANLYVTGLVDLIFDRQELVDMRTEDVPKSLGYKTIEDCVRSKFKLDKETFYSLWPELHEKILAKRRHIKSALKKVKETEKQESSSLKSLENEQFDTLETNITS</sequence>
<dbReference type="AlphaFoldDB" id="A0A815IH24"/>
<evidence type="ECO:0000313" key="3">
    <source>
        <dbReference type="Proteomes" id="UP000663829"/>
    </source>
</evidence>
<comment type="caution">
    <text evidence="1">The sequence shown here is derived from an EMBL/GenBank/DDBJ whole genome shotgun (WGS) entry which is preliminary data.</text>
</comment>
<organism evidence="1 3">
    <name type="scientific">Didymodactylos carnosus</name>
    <dbReference type="NCBI Taxonomy" id="1234261"/>
    <lineage>
        <taxon>Eukaryota</taxon>
        <taxon>Metazoa</taxon>
        <taxon>Spiralia</taxon>
        <taxon>Gnathifera</taxon>
        <taxon>Rotifera</taxon>
        <taxon>Eurotatoria</taxon>
        <taxon>Bdelloidea</taxon>
        <taxon>Philodinida</taxon>
        <taxon>Philodinidae</taxon>
        <taxon>Didymodactylos</taxon>
    </lineage>
</organism>